<dbReference type="Gene3D" id="1.10.3110.10">
    <property type="entry name" value="protoporphyrinogen ix oxidase, domain 3"/>
    <property type="match status" value="1"/>
</dbReference>
<dbReference type="InterPro" id="IPR036188">
    <property type="entry name" value="FAD/NAD-bd_sf"/>
</dbReference>
<dbReference type="EMBL" id="SJPS01000004">
    <property type="protein sequence ID" value="TWU25750.1"/>
    <property type="molecule type" value="Genomic_DNA"/>
</dbReference>
<feature type="domain" description="Amine oxidase" evidence="7">
    <location>
        <begin position="20"/>
        <end position="472"/>
    </location>
</feature>
<dbReference type="Pfam" id="PF01593">
    <property type="entry name" value="Amino_oxidase"/>
    <property type="match status" value="1"/>
</dbReference>
<keyword evidence="3 6" id="KW-0274">FAD</keyword>
<comment type="pathway">
    <text evidence="6">Porphyrin-containing compound metabolism; protoheme biosynthesis.</text>
</comment>
<comment type="catalytic activity">
    <reaction evidence="6">
        <text>coproporphyrinogen III + 3 O2 = coproporphyrin III + 3 H2O2</text>
        <dbReference type="Rhea" id="RHEA:43436"/>
        <dbReference type="ChEBI" id="CHEBI:15379"/>
        <dbReference type="ChEBI" id="CHEBI:16240"/>
        <dbReference type="ChEBI" id="CHEBI:57309"/>
        <dbReference type="ChEBI" id="CHEBI:131725"/>
        <dbReference type="EC" id="1.3.3.15"/>
    </reaction>
</comment>
<evidence type="ECO:0000256" key="2">
    <source>
        <dbReference type="ARBA" id="ARBA00022630"/>
    </source>
</evidence>
<dbReference type="NCBIfam" id="TIGR00562">
    <property type="entry name" value="proto_IX_ox"/>
    <property type="match status" value="1"/>
</dbReference>
<sequence length="481" mass="52976">MPGPTNTSQQLRFAVIGAGISGLTAAYRLTQLLPNPRVEVFEATNQLGGVLSTLKQDQLLFERGADSFLAKQPWAVELCQELGLADELIPTNTSNRRALVLRAGELYPVPEGFFMMRPQRVLPILRSRLLSWPGKLRLLAERWIPRPAKIERPDYDENLARFATDRLGREAFTRLVEPLLAGIYTADANQLSVAATMPEAVELVRKHGTLWHREPSPDSATRAASGARYGSFVSLRDGLSRLIDELAGRLPPDSIHLNQPAKQLSRDHQRNWLLKLADDSTHGPFDGVVSALPAPQTANLVECEDSRLAGLLRRIPYASSAVVCFVFRQDQMARPLDAFGIVVPAAENSRMVAASFSSVKFPGRSPVDQVVVRVFMGGTLRPEFVDFSDDELREIAIGELSPLLKLSGTPLFAEVVRWREKMPQYHVGHIQLVDEIEARATELSGFALAGNGYRGVGIPYCVRSGNEAATRLAAGIERSRG</sequence>
<evidence type="ECO:0000256" key="4">
    <source>
        <dbReference type="ARBA" id="ARBA00023002"/>
    </source>
</evidence>
<dbReference type="Proteomes" id="UP000318437">
    <property type="component" value="Unassembled WGS sequence"/>
</dbReference>
<evidence type="ECO:0000313" key="9">
    <source>
        <dbReference type="Proteomes" id="UP000318437"/>
    </source>
</evidence>
<dbReference type="UniPathway" id="UPA00252"/>
<comment type="caution">
    <text evidence="8">The sequence shown here is derived from an EMBL/GenBank/DDBJ whole genome shotgun (WGS) entry which is preliminary data.</text>
</comment>
<dbReference type="InterPro" id="IPR050464">
    <property type="entry name" value="Zeta_carotene_desat/Oxidored"/>
</dbReference>
<keyword evidence="6" id="KW-0963">Cytoplasm</keyword>
<reference evidence="8 9" key="1">
    <citation type="submission" date="2019-02" db="EMBL/GenBank/DDBJ databases">
        <title>Deep-cultivation of Planctomycetes and their phenomic and genomic characterization uncovers novel biology.</title>
        <authorList>
            <person name="Wiegand S."/>
            <person name="Jogler M."/>
            <person name="Boedeker C."/>
            <person name="Pinto D."/>
            <person name="Vollmers J."/>
            <person name="Rivas-Marin E."/>
            <person name="Kohn T."/>
            <person name="Peeters S.H."/>
            <person name="Heuer A."/>
            <person name="Rast P."/>
            <person name="Oberbeckmann S."/>
            <person name="Bunk B."/>
            <person name="Jeske O."/>
            <person name="Meyerdierks A."/>
            <person name="Storesund J.E."/>
            <person name="Kallscheuer N."/>
            <person name="Luecker S."/>
            <person name="Lage O.M."/>
            <person name="Pohl T."/>
            <person name="Merkel B.J."/>
            <person name="Hornburger P."/>
            <person name="Mueller R.-W."/>
            <person name="Bruemmer F."/>
            <person name="Labrenz M."/>
            <person name="Spormann A.M."/>
            <person name="Op Den Camp H."/>
            <person name="Overmann J."/>
            <person name="Amann R."/>
            <person name="Jetten M.S.M."/>
            <person name="Mascher T."/>
            <person name="Medema M.H."/>
            <person name="Devos D.P."/>
            <person name="Kaster A.-K."/>
            <person name="Ovreas L."/>
            <person name="Rohde M."/>
            <person name="Galperin M.Y."/>
            <person name="Jogler C."/>
        </authorList>
    </citation>
    <scope>NUCLEOTIDE SEQUENCE [LARGE SCALE GENOMIC DNA]</scope>
    <source>
        <strain evidence="8 9">Pla144</strain>
    </source>
</reference>
<dbReference type="SUPFAM" id="SSF51905">
    <property type="entry name" value="FAD/NAD(P)-binding domain"/>
    <property type="match status" value="1"/>
</dbReference>
<accession>A0A5C6CMD1</accession>
<name>A0A5C6CMD1_9BACT</name>
<dbReference type="InterPro" id="IPR002937">
    <property type="entry name" value="Amino_oxidase"/>
</dbReference>
<dbReference type="Gene3D" id="3.90.660.20">
    <property type="entry name" value="Protoporphyrinogen oxidase, mitochondrial, domain 2"/>
    <property type="match status" value="1"/>
</dbReference>
<evidence type="ECO:0000256" key="6">
    <source>
        <dbReference type="RuleBase" id="RU364052"/>
    </source>
</evidence>
<dbReference type="AlphaFoldDB" id="A0A5C6CMD1"/>
<protein>
    <recommendedName>
        <fullName evidence="6">Coproporphyrinogen III oxidase</fullName>
        <ecNumber evidence="6">1.3.3.15</ecNumber>
    </recommendedName>
</protein>
<evidence type="ECO:0000256" key="5">
    <source>
        <dbReference type="ARBA" id="ARBA00023133"/>
    </source>
</evidence>
<comment type="subcellular location">
    <subcellularLocation>
        <location evidence="6">Cytoplasm</location>
    </subcellularLocation>
</comment>
<evidence type="ECO:0000313" key="8">
    <source>
        <dbReference type="EMBL" id="TWU25750.1"/>
    </source>
</evidence>
<dbReference type="InterPro" id="IPR004572">
    <property type="entry name" value="Protoporphyrinogen_oxidase"/>
</dbReference>
<dbReference type="GO" id="GO:0006783">
    <property type="term" value="P:heme biosynthetic process"/>
    <property type="evidence" value="ECO:0007669"/>
    <property type="project" value="UniProtKB-UniRule"/>
</dbReference>
<keyword evidence="4 6" id="KW-0560">Oxidoreductase</keyword>
<dbReference type="EC" id="1.3.3.15" evidence="6"/>
<dbReference type="GO" id="GO:0004729">
    <property type="term" value="F:oxygen-dependent protoporphyrinogen oxidase activity"/>
    <property type="evidence" value="ECO:0007669"/>
    <property type="project" value="UniProtKB-UniRule"/>
</dbReference>
<proteinExistence type="inferred from homology"/>
<evidence type="ECO:0000259" key="7">
    <source>
        <dbReference type="Pfam" id="PF01593"/>
    </source>
</evidence>
<dbReference type="GO" id="GO:0005737">
    <property type="term" value="C:cytoplasm"/>
    <property type="evidence" value="ECO:0007669"/>
    <property type="project" value="UniProtKB-SubCell"/>
</dbReference>
<keyword evidence="5 6" id="KW-0350">Heme biosynthesis</keyword>
<comment type="function">
    <text evidence="6">Involved in coproporphyrin-dependent heme b biosynthesis. Catalyzes the oxidation of coproporphyrinogen III to coproporphyrin III.</text>
</comment>
<dbReference type="SUPFAM" id="SSF54373">
    <property type="entry name" value="FAD-linked reductases, C-terminal domain"/>
    <property type="match status" value="1"/>
</dbReference>
<organism evidence="8 9">
    <name type="scientific">Bythopirellula polymerisocia</name>
    <dbReference type="NCBI Taxonomy" id="2528003"/>
    <lineage>
        <taxon>Bacteria</taxon>
        <taxon>Pseudomonadati</taxon>
        <taxon>Planctomycetota</taxon>
        <taxon>Planctomycetia</taxon>
        <taxon>Pirellulales</taxon>
        <taxon>Lacipirellulaceae</taxon>
        <taxon>Bythopirellula</taxon>
    </lineage>
</organism>
<dbReference type="Gene3D" id="3.50.50.60">
    <property type="entry name" value="FAD/NAD(P)-binding domain"/>
    <property type="match status" value="1"/>
</dbReference>
<dbReference type="PANTHER" id="PTHR42923">
    <property type="entry name" value="PROTOPORPHYRINOGEN OXIDASE"/>
    <property type="match status" value="1"/>
</dbReference>
<comment type="similarity">
    <text evidence="6">Belongs to the protoporphyrinogen/coproporphyrinogen oxidase family. Coproporphyrinogen III oxidase subfamily.</text>
</comment>
<comment type="cofactor">
    <cofactor evidence="1 6">
        <name>FAD</name>
        <dbReference type="ChEBI" id="CHEBI:57692"/>
    </cofactor>
</comment>
<keyword evidence="9" id="KW-1185">Reference proteome</keyword>
<keyword evidence="2 6" id="KW-0285">Flavoprotein</keyword>
<gene>
    <name evidence="8" type="primary">hemY_1</name>
    <name evidence="8" type="ORF">Pla144_29620</name>
</gene>
<evidence type="ECO:0000256" key="1">
    <source>
        <dbReference type="ARBA" id="ARBA00001974"/>
    </source>
</evidence>
<dbReference type="RefSeq" id="WP_197530683.1">
    <property type="nucleotide sequence ID" value="NZ_SJPS01000004.1"/>
</dbReference>
<dbReference type="PANTHER" id="PTHR42923:SF3">
    <property type="entry name" value="PROTOPORPHYRINOGEN OXIDASE"/>
    <property type="match status" value="1"/>
</dbReference>
<evidence type="ECO:0000256" key="3">
    <source>
        <dbReference type="ARBA" id="ARBA00022827"/>
    </source>
</evidence>